<keyword evidence="10 17" id="KW-0443">Lipid metabolism</keyword>
<keyword evidence="7 17" id="KW-0812">Transmembrane</keyword>
<keyword evidence="3 17" id="KW-0444">Lipid biosynthesis</keyword>
<dbReference type="PANTHER" id="PTHR15458:SF5">
    <property type="entry name" value="PHOSPHATIDYLETHANOLAMINE N-METHYLTRANSFERASE"/>
    <property type="match status" value="1"/>
</dbReference>
<comment type="catalytic activity">
    <reaction evidence="16 17">
        <text>a 1,2-diacyl-sn-glycero-3-phospho-N-methylethanolamine + S-adenosyl-L-methionine = a 1,2-diacyl-sn-glycero-3-phospho-N,N-dimethylethanolamine + S-adenosyl-L-homocysteine + H(+)</text>
        <dbReference type="Rhea" id="RHEA:32735"/>
        <dbReference type="ChEBI" id="CHEBI:15378"/>
        <dbReference type="ChEBI" id="CHEBI:57856"/>
        <dbReference type="ChEBI" id="CHEBI:59789"/>
        <dbReference type="ChEBI" id="CHEBI:64572"/>
        <dbReference type="ChEBI" id="CHEBI:64573"/>
        <dbReference type="EC" id="2.1.1.71"/>
    </reaction>
</comment>
<keyword evidence="13 17" id="KW-0594">Phospholipid biosynthesis</keyword>
<evidence type="ECO:0000256" key="2">
    <source>
        <dbReference type="ARBA" id="ARBA00005189"/>
    </source>
</evidence>
<dbReference type="GO" id="GO:0005789">
    <property type="term" value="C:endoplasmic reticulum membrane"/>
    <property type="evidence" value="ECO:0007669"/>
    <property type="project" value="UniProtKB-SubCell"/>
</dbReference>
<feature type="topological domain" description="Cytoplasmic" evidence="17">
    <location>
        <begin position="180"/>
        <end position="197"/>
    </location>
</feature>
<comment type="similarity">
    <text evidence="17">Belongs to the class VI-like SAM-binding methyltransferase superfamily. PEMT/PEM2 methyltransferase family.</text>
</comment>
<feature type="binding site" evidence="17">
    <location>
        <begin position="99"/>
        <end position="101"/>
    </location>
    <ligand>
        <name>S-adenosyl-L-methionine</name>
        <dbReference type="ChEBI" id="CHEBI:59789"/>
    </ligand>
</feature>
<evidence type="ECO:0000256" key="6">
    <source>
        <dbReference type="ARBA" id="ARBA00022691"/>
    </source>
</evidence>
<evidence type="ECO:0000256" key="17">
    <source>
        <dbReference type="HAMAP-Rule" id="MF_03216"/>
    </source>
</evidence>
<dbReference type="UniPathway" id="UPA00753"/>
<reference evidence="19 20" key="1">
    <citation type="submission" date="2016-07" db="EMBL/GenBank/DDBJ databases">
        <title>Pervasive Adenine N6-methylation of Active Genes in Fungi.</title>
        <authorList>
            <consortium name="DOE Joint Genome Institute"/>
            <person name="Mondo S.J."/>
            <person name="Dannebaum R.O."/>
            <person name="Kuo R.C."/>
            <person name="Labutti K."/>
            <person name="Haridas S."/>
            <person name="Kuo A."/>
            <person name="Salamov A."/>
            <person name="Ahrendt S.R."/>
            <person name="Lipzen A."/>
            <person name="Sullivan W."/>
            <person name="Andreopoulos W.B."/>
            <person name="Clum A."/>
            <person name="Lindquist E."/>
            <person name="Daum C."/>
            <person name="Ramamoorthy G.K."/>
            <person name="Gryganskyi A."/>
            <person name="Culley D."/>
            <person name="Magnuson J.K."/>
            <person name="James T.Y."/>
            <person name="O'Malley M.A."/>
            <person name="Stajich J.E."/>
            <person name="Spatafora J.W."/>
            <person name="Visel A."/>
            <person name="Grigoriev I.V."/>
        </authorList>
    </citation>
    <scope>NUCLEOTIDE SEQUENCE [LARGE SCALE GENOMIC DNA]</scope>
    <source>
        <strain evidence="19 20">NRRL 3301</strain>
    </source>
</reference>
<organism evidence="19 20">
    <name type="scientific">Hesseltinella vesiculosa</name>
    <dbReference type="NCBI Taxonomy" id="101127"/>
    <lineage>
        <taxon>Eukaryota</taxon>
        <taxon>Fungi</taxon>
        <taxon>Fungi incertae sedis</taxon>
        <taxon>Mucoromycota</taxon>
        <taxon>Mucoromycotina</taxon>
        <taxon>Mucoromycetes</taxon>
        <taxon>Mucorales</taxon>
        <taxon>Cunninghamellaceae</taxon>
        <taxon>Hesseltinella</taxon>
    </lineage>
</organism>
<sequence length="197" mass="21821">MANLTDYIDFSQPTFYYALANILFNPIYWNILARAEYRSHILTRLAGGSAFFGCAVLAVSIFSLGIFRDYLYHEALAVQPTLALLDTDLVKAIAAVCFTVGSTFVVSSMWALGFTGTYLGDYFGILMKERVTGFPFNVTDDPMYTGSTLSFLATALWYASPAGLLLTFVVHVVYRVALAFEGPFTAQIYANKDKKKN</sequence>
<dbReference type="PANTHER" id="PTHR15458">
    <property type="entry name" value="PHOSPHATIDYLETHANOLAMINE N-METHYLTRANSFERASE"/>
    <property type="match status" value="1"/>
</dbReference>
<dbReference type="GO" id="GO:0032259">
    <property type="term" value="P:methylation"/>
    <property type="evidence" value="ECO:0007669"/>
    <property type="project" value="UniProtKB-KW"/>
</dbReference>
<evidence type="ECO:0000256" key="1">
    <source>
        <dbReference type="ARBA" id="ARBA00004969"/>
    </source>
</evidence>
<dbReference type="GO" id="GO:0000773">
    <property type="term" value="F:phosphatidyl-N-methylethanolamine N-methyltransferase activity"/>
    <property type="evidence" value="ECO:0007669"/>
    <property type="project" value="UniProtKB-UniRule"/>
</dbReference>
<comment type="caution">
    <text evidence="19">The sequence shown here is derived from an EMBL/GenBank/DDBJ whole genome shotgun (WGS) entry which is preliminary data.</text>
</comment>
<dbReference type="EMBL" id="MCGT01000006">
    <property type="protein sequence ID" value="ORX58948.1"/>
    <property type="molecule type" value="Genomic_DNA"/>
</dbReference>
<comment type="pathway">
    <text evidence="1 17">Phospholipid metabolism; phosphatidylcholine biosynthesis.</text>
</comment>
<evidence type="ECO:0000313" key="20">
    <source>
        <dbReference type="Proteomes" id="UP000242146"/>
    </source>
</evidence>
<evidence type="ECO:0000256" key="9">
    <source>
        <dbReference type="ARBA" id="ARBA00022989"/>
    </source>
</evidence>
<keyword evidence="5 17" id="KW-0808">Transferase</keyword>
<comment type="function">
    <text evidence="17">Catalyzes the second two steps of the methylation pathway of phosphatidylcholine biosynthesis, the SAM-dependent methylation of phosphatidylmonomethylethanolamine (PMME) to phosphatidyldimethylethanolamine (PDME) and of PDME to phosphatidylcholine (PC).</text>
</comment>
<evidence type="ECO:0000256" key="4">
    <source>
        <dbReference type="ARBA" id="ARBA00022603"/>
    </source>
</evidence>
<keyword evidence="9 17" id="KW-1133">Transmembrane helix</keyword>
<feature type="topological domain" description="Lumenal" evidence="17">
    <location>
        <begin position="34"/>
        <end position="45"/>
    </location>
</feature>
<feature type="transmembrane region" description="Helical" evidence="18">
    <location>
        <begin position="92"/>
        <end position="120"/>
    </location>
</feature>
<evidence type="ECO:0000256" key="11">
    <source>
        <dbReference type="ARBA" id="ARBA00023128"/>
    </source>
</evidence>
<dbReference type="InterPro" id="IPR007318">
    <property type="entry name" value="Phopholipid_MeTrfase"/>
</dbReference>
<feature type="intramembrane region" description="Helical" evidence="17">
    <location>
        <begin position="13"/>
        <end position="33"/>
    </location>
</feature>
<feature type="transmembrane region" description="Helical" evidence="18">
    <location>
        <begin position="151"/>
        <end position="174"/>
    </location>
</feature>
<comment type="catalytic activity">
    <reaction evidence="15">
        <text>a 1,2-diacyl-sn-glycero-3-phospho-N,N-dimethylethanolamine + S-adenosyl-L-methionine = a 1,2-diacyl-sn-glycero-3-phosphocholine + S-adenosyl-L-homocysteine + H(+)</text>
        <dbReference type="Rhea" id="RHEA:32739"/>
        <dbReference type="ChEBI" id="CHEBI:15378"/>
        <dbReference type="ChEBI" id="CHEBI:57643"/>
        <dbReference type="ChEBI" id="CHEBI:57856"/>
        <dbReference type="ChEBI" id="CHEBI:59789"/>
        <dbReference type="ChEBI" id="CHEBI:64572"/>
        <dbReference type="EC" id="2.1.1.71"/>
    </reaction>
</comment>
<dbReference type="InterPro" id="IPR024960">
    <property type="entry name" value="PEMT/MFAP"/>
</dbReference>
<keyword evidence="8 17" id="KW-0256">Endoplasmic reticulum</keyword>
<evidence type="ECO:0000256" key="16">
    <source>
        <dbReference type="ARBA" id="ARBA00052459"/>
    </source>
</evidence>
<dbReference type="Proteomes" id="UP000242146">
    <property type="component" value="Unassembled WGS sequence"/>
</dbReference>
<evidence type="ECO:0000256" key="18">
    <source>
        <dbReference type="SAM" id="Phobius"/>
    </source>
</evidence>
<evidence type="ECO:0000256" key="8">
    <source>
        <dbReference type="ARBA" id="ARBA00022824"/>
    </source>
</evidence>
<dbReference type="Gene3D" id="1.20.120.1630">
    <property type="match status" value="1"/>
</dbReference>
<dbReference type="Pfam" id="PF04191">
    <property type="entry name" value="PEMT"/>
    <property type="match status" value="1"/>
</dbReference>
<evidence type="ECO:0000256" key="7">
    <source>
        <dbReference type="ARBA" id="ARBA00022692"/>
    </source>
</evidence>
<evidence type="ECO:0000256" key="12">
    <source>
        <dbReference type="ARBA" id="ARBA00023136"/>
    </source>
</evidence>
<evidence type="ECO:0000313" key="19">
    <source>
        <dbReference type="EMBL" id="ORX58948.1"/>
    </source>
</evidence>
<accession>A0A1X2GQI9</accession>
<evidence type="ECO:0000256" key="5">
    <source>
        <dbReference type="ARBA" id="ARBA00022679"/>
    </source>
</evidence>
<name>A0A1X2GQI9_9FUNG</name>
<feature type="topological domain" description="Lumenal" evidence="17">
    <location>
        <begin position="116"/>
        <end position="158"/>
    </location>
</feature>
<feature type="transmembrane region" description="Helical" evidence="18">
    <location>
        <begin position="15"/>
        <end position="33"/>
    </location>
</feature>
<keyword evidence="4 17" id="KW-0489">Methyltransferase</keyword>
<dbReference type="GO" id="GO:0006656">
    <property type="term" value="P:phosphatidylcholine biosynthetic process"/>
    <property type="evidence" value="ECO:0007669"/>
    <property type="project" value="UniProtKB-UniRule"/>
</dbReference>
<feature type="topological domain" description="Lumenal" evidence="17">
    <location>
        <begin position="1"/>
        <end position="12"/>
    </location>
</feature>
<dbReference type="PROSITE" id="PS51599">
    <property type="entry name" value="SAM_PEMT_PEM2"/>
    <property type="match status" value="1"/>
</dbReference>
<keyword evidence="12 17" id="KW-0472">Membrane</keyword>
<dbReference type="EC" id="2.1.1.71" evidence="17"/>
<evidence type="ECO:0000256" key="10">
    <source>
        <dbReference type="ARBA" id="ARBA00023098"/>
    </source>
</evidence>
<dbReference type="STRING" id="101127.A0A1X2GQI9"/>
<comment type="subcellular location">
    <subcellularLocation>
        <location evidence="17">Endoplasmic reticulum membrane</location>
        <topology evidence="17">Multi-pass membrane protein</topology>
    </subcellularLocation>
    <subcellularLocation>
        <location evidence="17">Mitochondrion membrane</location>
        <topology evidence="17">Multi-pass membrane protein</topology>
    </subcellularLocation>
</comment>
<proteinExistence type="inferred from homology"/>
<protein>
    <recommendedName>
        <fullName evidence="17">Phosphatidyl-N-methylethanolamine N-methyltransferase</fullName>
        <ecNumber evidence="17">2.1.1.71</ecNumber>
    </recommendedName>
    <alternativeName>
        <fullName evidence="17">Phospholipid methyltransferase</fullName>
        <shortName evidence="17">PLMT</shortName>
    </alternativeName>
</protein>
<evidence type="ECO:0000256" key="14">
    <source>
        <dbReference type="ARBA" id="ARBA00023264"/>
    </source>
</evidence>
<dbReference type="GO" id="GO:0031966">
    <property type="term" value="C:mitochondrial membrane"/>
    <property type="evidence" value="ECO:0007669"/>
    <property type="project" value="UniProtKB-SubCell"/>
</dbReference>
<keyword evidence="14 17" id="KW-1208">Phospholipid metabolism</keyword>
<dbReference type="PIRSF" id="PIRSF005444">
    <property type="entry name" value="PEMT"/>
    <property type="match status" value="1"/>
</dbReference>
<comment type="pathway">
    <text evidence="2">Lipid metabolism.</text>
</comment>
<dbReference type="FunFam" id="1.20.120.1630:FF:000005">
    <property type="entry name" value="Phosphatidylethanolamine N-methyltransferase"/>
    <property type="match status" value="1"/>
</dbReference>
<feature type="binding site" evidence="17">
    <location>
        <begin position="181"/>
        <end position="182"/>
    </location>
    <ligand>
        <name>S-adenosyl-L-methionine</name>
        <dbReference type="ChEBI" id="CHEBI:59789"/>
    </ligand>
</feature>
<gene>
    <name evidence="19" type="ORF">DM01DRAFT_1318478</name>
</gene>
<keyword evidence="11 17" id="KW-0496">Mitochondrion</keyword>
<dbReference type="OrthoDB" id="8300106at2759"/>
<dbReference type="HAMAP" id="MF_03216">
    <property type="entry name" value="PLMT"/>
    <property type="match status" value="1"/>
</dbReference>
<feature type="topological domain" description="Cytoplasmic" evidence="17">
    <location>
        <begin position="68"/>
        <end position="94"/>
    </location>
</feature>
<evidence type="ECO:0000256" key="13">
    <source>
        <dbReference type="ARBA" id="ARBA00023209"/>
    </source>
</evidence>
<evidence type="ECO:0000256" key="3">
    <source>
        <dbReference type="ARBA" id="ARBA00022516"/>
    </source>
</evidence>
<evidence type="ECO:0000256" key="15">
    <source>
        <dbReference type="ARBA" id="ARBA00051252"/>
    </source>
</evidence>
<keyword evidence="6 17" id="KW-0949">S-adenosyl-L-methionine</keyword>
<keyword evidence="20" id="KW-1185">Reference proteome</keyword>
<dbReference type="AlphaFoldDB" id="A0A1X2GQI9"/>
<feature type="transmembrane region" description="Helical" evidence="18">
    <location>
        <begin position="45"/>
        <end position="67"/>
    </location>
</feature>